<feature type="region of interest" description="Disordered" evidence="4">
    <location>
        <begin position="1"/>
        <end position="52"/>
    </location>
</feature>
<evidence type="ECO:0000313" key="7">
    <source>
        <dbReference type="Proteomes" id="UP000033647"/>
    </source>
</evidence>
<dbReference type="PANTHER" id="PTHR22812">
    <property type="entry name" value="CHROMOBOX PROTEIN"/>
    <property type="match status" value="1"/>
</dbReference>
<dbReference type="Gene3D" id="2.40.50.40">
    <property type="match status" value="2"/>
</dbReference>
<dbReference type="STRING" id="1047168.A0A0F4GP60"/>
<name>A0A0F4GP60_9PEZI</name>
<dbReference type="InterPro" id="IPR000953">
    <property type="entry name" value="Chromo/chromo_shadow_dom"/>
</dbReference>
<evidence type="ECO:0000259" key="5">
    <source>
        <dbReference type="PROSITE" id="PS50013"/>
    </source>
</evidence>
<keyword evidence="7" id="KW-1185">Reference proteome</keyword>
<dbReference type="InterPro" id="IPR023780">
    <property type="entry name" value="Chromo_domain"/>
</dbReference>
<keyword evidence="3" id="KW-0539">Nucleus</keyword>
<dbReference type="GO" id="GO:0000792">
    <property type="term" value="C:heterochromatin"/>
    <property type="evidence" value="ECO:0007669"/>
    <property type="project" value="UniProtKB-ARBA"/>
</dbReference>
<comment type="caution">
    <text evidence="6">The sequence shown here is derived from an EMBL/GenBank/DDBJ whole genome shotgun (WGS) entry which is preliminary data.</text>
</comment>
<dbReference type="SMART" id="SM00298">
    <property type="entry name" value="CHROMO"/>
    <property type="match status" value="1"/>
</dbReference>
<evidence type="ECO:0000256" key="2">
    <source>
        <dbReference type="ARBA" id="ARBA00011353"/>
    </source>
</evidence>
<dbReference type="PROSITE" id="PS50013">
    <property type="entry name" value="CHROMO_2"/>
    <property type="match status" value="1"/>
</dbReference>
<evidence type="ECO:0000256" key="3">
    <source>
        <dbReference type="ARBA" id="ARBA00023242"/>
    </source>
</evidence>
<dbReference type="PROSITE" id="PS00598">
    <property type="entry name" value="CHROMO_1"/>
    <property type="match status" value="1"/>
</dbReference>
<comment type="subcellular location">
    <subcellularLocation>
        <location evidence="1">Nucleus</location>
    </subcellularLocation>
</comment>
<dbReference type="Proteomes" id="UP000033647">
    <property type="component" value="Unassembled WGS sequence"/>
</dbReference>
<evidence type="ECO:0000313" key="6">
    <source>
        <dbReference type="EMBL" id="KJX99008.1"/>
    </source>
</evidence>
<dbReference type="InterPro" id="IPR051219">
    <property type="entry name" value="Heterochromatin_chromo-domain"/>
</dbReference>
<feature type="domain" description="Chromo" evidence="5">
    <location>
        <begin position="43"/>
        <end position="103"/>
    </location>
</feature>
<dbReference type="PRINTS" id="PR00504">
    <property type="entry name" value="CHROMODOMAIN"/>
</dbReference>
<dbReference type="Pfam" id="PF00385">
    <property type="entry name" value="Chromo"/>
    <property type="match status" value="1"/>
</dbReference>
<gene>
    <name evidence="6" type="ORF">TI39_contig378g00023</name>
</gene>
<dbReference type="OrthoDB" id="433924at2759"/>
<dbReference type="SUPFAM" id="SSF54160">
    <property type="entry name" value="Chromo domain-like"/>
    <property type="match status" value="2"/>
</dbReference>
<organism evidence="6 7">
    <name type="scientific">Zymoseptoria brevis</name>
    <dbReference type="NCBI Taxonomy" id="1047168"/>
    <lineage>
        <taxon>Eukaryota</taxon>
        <taxon>Fungi</taxon>
        <taxon>Dikarya</taxon>
        <taxon>Ascomycota</taxon>
        <taxon>Pezizomycotina</taxon>
        <taxon>Dothideomycetes</taxon>
        <taxon>Dothideomycetidae</taxon>
        <taxon>Mycosphaerellales</taxon>
        <taxon>Mycosphaerellaceae</taxon>
        <taxon>Zymoseptoria</taxon>
    </lineage>
</organism>
<dbReference type="InterPro" id="IPR023779">
    <property type="entry name" value="Chromodomain_CS"/>
</dbReference>
<reference evidence="6 7" key="1">
    <citation type="submission" date="2015-03" db="EMBL/GenBank/DDBJ databases">
        <title>RNA-seq based gene annotation and comparative genomics of four Zymoseptoria species reveal species-specific pathogenicity related genes and transposable element activity.</title>
        <authorList>
            <person name="Grandaubert J."/>
            <person name="Bhattacharyya A."/>
            <person name="Stukenbrock E.H."/>
        </authorList>
    </citation>
    <scope>NUCLEOTIDE SEQUENCE [LARGE SCALE GENOMIC DNA]</scope>
    <source>
        <strain evidence="6 7">Zb18110</strain>
    </source>
</reference>
<evidence type="ECO:0000256" key="4">
    <source>
        <dbReference type="SAM" id="MobiDB-lite"/>
    </source>
</evidence>
<evidence type="ECO:0000256" key="1">
    <source>
        <dbReference type="ARBA" id="ARBA00004123"/>
    </source>
</evidence>
<proteinExistence type="predicted"/>
<feature type="compositionally biased region" description="Acidic residues" evidence="4">
    <location>
        <begin position="30"/>
        <end position="43"/>
    </location>
</feature>
<dbReference type="InterPro" id="IPR017984">
    <property type="entry name" value="Chromo_dom_subgr"/>
</dbReference>
<feature type="compositionally biased region" description="Basic residues" evidence="4">
    <location>
        <begin position="105"/>
        <end position="117"/>
    </location>
</feature>
<dbReference type="InterPro" id="IPR016197">
    <property type="entry name" value="Chromo-like_dom_sf"/>
</dbReference>
<accession>A0A0F4GP60</accession>
<protein>
    <submittedName>
        <fullName evidence="6">Chromo domain-containing protein</fullName>
    </submittedName>
</protein>
<dbReference type="GO" id="GO:0005634">
    <property type="term" value="C:nucleus"/>
    <property type="evidence" value="ECO:0007669"/>
    <property type="project" value="UniProtKB-SubCell"/>
</dbReference>
<dbReference type="InterPro" id="IPR008251">
    <property type="entry name" value="Chromo_shadow_dom"/>
</dbReference>
<sequence length="228" mass="25401">MPPAVSDNEDSDIDVPDAIPARPKAAEDPKGEDDDDEEEEDEYQVEKILDHESKRGKIQYRIKWLGYEDEADQTWEPQENLTGAVELLKEYHRSIGGTPEPTKGSAKKTTAKTKAARRTTGDIDSPAPAAKRQKGNGSKSANGEWSPPLGTWENDVTAVQAIIEDEPSGDAVRGGKKDTKSLEGLLEWNNGRKTQHKMDVLRTKCPQRLLDYYENHLVFRGDPNFVEG</sequence>
<dbReference type="Pfam" id="PF01393">
    <property type="entry name" value="Chromo_shadow"/>
    <property type="match status" value="1"/>
</dbReference>
<dbReference type="GO" id="GO:0006338">
    <property type="term" value="P:chromatin remodeling"/>
    <property type="evidence" value="ECO:0007669"/>
    <property type="project" value="UniProtKB-ARBA"/>
</dbReference>
<feature type="region of interest" description="Disordered" evidence="4">
    <location>
        <begin position="92"/>
        <end position="151"/>
    </location>
</feature>
<dbReference type="CDD" id="cd00024">
    <property type="entry name" value="CD_CSD"/>
    <property type="match status" value="1"/>
</dbReference>
<dbReference type="EMBL" id="LAFY01000370">
    <property type="protein sequence ID" value="KJX99008.1"/>
    <property type="molecule type" value="Genomic_DNA"/>
</dbReference>
<comment type="subunit">
    <text evidence="2">Component of the NuA4 histone acetyltransferase complex.</text>
</comment>
<dbReference type="AlphaFoldDB" id="A0A0F4GP60"/>